<gene>
    <name evidence="2" type="ORF">KP005_19320</name>
</gene>
<evidence type="ECO:0000313" key="3">
    <source>
        <dbReference type="Proteomes" id="UP000683493"/>
    </source>
</evidence>
<name>A0ABX8JGK5_9BACT</name>
<proteinExistence type="predicted"/>
<organism evidence="2 3">
    <name type="scientific">Geomonas diazotrophica</name>
    <dbReference type="NCBI Taxonomy" id="2843197"/>
    <lineage>
        <taxon>Bacteria</taxon>
        <taxon>Pseudomonadati</taxon>
        <taxon>Thermodesulfobacteriota</taxon>
        <taxon>Desulfuromonadia</taxon>
        <taxon>Geobacterales</taxon>
        <taxon>Geobacteraceae</taxon>
        <taxon>Geomonas</taxon>
    </lineage>
</organism>
<keyword evidence="3" id="KW-1185">Reference proteome</keyword>
<reference evidence="2 3" key="1">
    <citation type="submission" date="2021-06" db="EMBL/GenBank/DDBJ databases">
        <title>Gemonas diversity in paddy soil.</title>
        <authorList>
            <person name="Liu G."/>
        </authorList>
    </citation>
    <scope>NUCLEOTIDE SEQUENCE [LARGE SCALE GENOMIC DNA]</scope>
    <source>
        <strain evidence="2 3">RG29</strain>
    </source>
</reference>
<accession>A0ABX8JGK5</accession>
<keyword evidence="1" id="KW-0732">Signal</keyword>
<evidence type="ECO:0000313" key="2">
    <source>
        <dbReference type="EMBL" id="QWV97458.1"/>
    </source>
</evidence>
<protein>
    <submittedName>
        <fullName evidence="2">Uncharacterized protein</fullName>
    </submittedName>
</protein>
<feature type="chain" id="PRO_5047231606" evidence="1">
    <location>
        <begin position="23"/>
        <end position="89"/>
    </location>
</feature>
<dbReference type="EMBL" id="CP076724">
    <property type="protein sequence ID" value="QWV97458.1"/>
    <property type="molecule type" value="Genomic_DNA"/>
</dbReference>
<evidence type="ECO:0000256" key="1">
    <source>
        <dbReference type="SAM" id="SignalP"/>
    </source>
</evidence>
<dbReference type="Proteomes" id="UP000683493">
    <property type="component" value="Chromosome"/>
</dbReference>
<sequence>MRKIVFMLAALLSMSVAIPTFAEMTATQKDECVLVSRNCKDAVDDIQTQIKRINKEIEKGTAVYTAEELKKLQQKLAEVKEILDGLNKH</sequence>
<feature type="signal peptide" evidence="1">
    <location>
        <begin position="1"/>
        <end position="22"/>
    </location>
</feature>